<gene>
    <name evidence="1" type="ordered locus">CPS_0855</name>
</gene>
<proteinExistence type="predicted"/>
<dbReference type="AlphaFoldDB" id="Q488B1"/>
<name>Q488B1_COLP3</name>
<reference evidence="1" key="1">
    <citation type="journal article" date="2005" name="Proc. Natl. Acad. Sci. U.S.A.">
        <title>The psychrophilic lifestyle as revealed by the genome sequence of Colwellia psychrerythraea 34H through genomic and proteomic analyses.</title>
        <authorList>
            <person name="Methe B.A."/>
            <person name="Nelson K.E."/>
            <person name="Deming J.W."/>
            <person name="Momen B."/>
            <person name="Melamud E."/>
            <person name="Zhang X."/>
            <person name="Moult J."/>
            <person name="Madupu R."/>
            <person name="Nelson W.C."/>
            <person name="Dodson R.J."/>
            <person name="Brinkac L.M."/>
            <person name="Daugherty S.C."/>
            <person name="Durkin A.S."/>
            <person name="DeBoy R.T."/>
            <person name="Kolonay J.F."/>
            <person name="Sullivan S.A."/>
            <person name="Zhou L."/>
            <person name="Davidsen T.M."/>
            <person name="Wu M."/>
            <person name="Huston A.L."/>
            <person name="Lewis M."/>
            <person name="Weaver B."/>
            <person name="Weidman J.F."/>
            <person name="Khouri H."/>
            <person name="Utterback T.R."/>
            <person name="Feldblyum T.V."/>
            <person name="Fraser C.M."/>
        </authorList>
    </citation>
    <scope>NUCLEOTIDE SEQUENCE [LARGE SCALE GENOMIC DNA]</scope>
    <source>
        <strain evidence="1">34H</strain>
    </source>
</reference>
<accession>Q488B1</accession>
<organism evidence="1 2">
    <name type="scientific">Colwellia psychrerythraea (strain 34H / ATCC BAA-681)</name>
    <name type="common">Vibrio psychroerythus</name>
    <dbReference type="NCBI Taxonomy" id="167879"/>
    <lineage>
        <taxon>Bacteria</taxon>
        <taxon>Pseudomonadati</taxon>
        <taxon>Pseudomonadota</taxon>
        <taxon>Gammaproteobacteria</taxon>
        <taxon>Alteromonadales</taxon>
        <taxon>Colwelliaceae</taxon>
        <taxon>Colwellia</taxon>
    </lineage>
</organism>
<protein>
    <submittedName>
        <fullName evidence="1">Uncharacterized protein</fullName>
    </submittedName>
</protein>
<dbReference type="EMBL" id="CP000083">
    <property type="protein sequence ID" value="AAZ25389.1"/>
    <property type="molecule type" value="Genomic_DNA"/>
</dbReference>
<sequence>MLSIPIASYCSIRRLVLENLSSLKFEPLINLMGISLMG</sequence>
<dbReference type="Proteomes" id="UP000000547">
    <property type="component" value="Chromosome"/>
</dbReference>
<dbReference type="HOGENOM" id="CLU_3288007_0_0_6"/>
<dbReference type="KEGG" id="cps:CPS_0855"/>
<evidence type="ECO:0000313" key="2">
    <source>
        <dbReference type="Proteomes" id="UP000000547"/>
    </source>
</evidence>
<evidence type="ECO:0000313" key="1">
    <source>
        <dbReference type="EMBL" id="AAZ25389.1"/>
    </source>
</evidence>